<dbReference type="Gene3D" id="3.40.50.150">
    <property type="entry name" value="Vaccinia Virus protein VP39"/>
    <property type="match status" value="1"/>
</dbReference>
<dbReference type="Proteomes" id="UP000557872">
    <property type="component" value="Unassembled WGS sequence"/>
</dbReference>
<keyword evidence="1 3" id="KW-0489">Methyltransferase</keyword>
<dbReference type="RefSeq" id="WP_178933735.1">
    <property type="nucleotide sequence ID" value="NZ_JACBAZ010000006.1"/>
</dbReference>
<sequence>MRIISGTAGKRTLQVPKAVTRPSTDRLREALFSILSHRMEGARVLDLFAGSGALGLECLSRGAKSCDFVDDSREAGRVIRRNLKSLGLQGGSMNERDVFGFLRGGVGPYDLVFADPPYYQSRGDRDFIAELLQHETLPQMVAEDALLVLEDPPANRRDGLEEGTCWSLLDRRKYGSCGILFYQRVLNP</sequence>
<keyword evidence="2 3" id="KW-0808">Transferase</keyword>
<keyword evidence="4" id="KW-1185">Reference proteome</keyword>
<evidence type="ECO:0000313" key="4">
    <source>
        <dbReference type="Proteomes" id="UP000557872"/>
    </source>
</evidence>
<name>A0A851GP54_9BACT</name>
<proteinExistence type="predicted"/>
<dbReference type="AlphaFoldDB" id="A0A851GP54"/>
<dbReference type="CDD" id="cd02440">
    <property type="entry name" value="AdoMet_MTases"/>
    <property type="match status" value="1"/>
</dbReference>
<organism evidence="3 4">
    <name type="scientific">Oceaniferula marina</name>
    <dbReference type="NCBI Taxonomy" id="2748318"/>
    <lineage>
        <taxon>Bacteria</taxon>
        <taxon>Pseudomonadati</taxon>
        <taxon>Verrucomicrobiota</taxon>
        <taxon>Verrucomicrobiia</taxon>
        <taxon>Verrucomicrobiales</taxon>
        <taxon>Verrucomicrobiaceae</taxon>
        <taxon>Oceaniferula</taxon>
    </lineage>
</organism>
<dbReference type="GO" id="GO:0003676">
    <property type="term" value="F:nucleic acid binding"/>
    <property type="evidence" value="ECO:0007669"/>
    <property type="project" value="InterPro"/>
</dbReference>
<dbReference type="InterPro" id="IPR002052">
    <property type="entry name" value="DNA_methylase_N6_adenine_CS"/>
</dbReference>
<dbReference type="PIRSF" id="PIRSF004553">
    <property type="entry name" value="CHP00095"/>
    <property type="match status" value="1"/>
</dbReference>
<dbReference type="PROSITE" id="PS00092">
    <property type="entry name" value="N6_MTASE"/>
    <property type="match status" value="1"/>
</dbReference>
<dbReference type="InterPro" id="IPR004398">
    <property type="entry name" value="RNA_MeTrfase_RsmD"/>
</dbReference>
<evidence type="ECO:0000313" key="3">
    <source>
        <dbReference type="EMBL" id="NWK56905.1"/>
    </source>
</evidence>
<comment type="caution">
    <text evidence="3">The sequence shown here is derived from an EMBL/GenBank/DDBJ whole genome shotgun (WGS) entry which is preliminary data.</text>
</comment>
<dbReference type="InterPro" id="IPR029063">
    <property type="entry name" value="SAM-dependent_MTases_sf"/>
</dbReference>
<dbReference type="PANTHER" id="PTHR43542">
    <property type="entry name" value="METHYLTRANSFERASE"/>
    <property type="match status" value="1"/>
</dbReference>
<protein>
    <submittedName>
        <fullName evidence="3">16S rRNA (Guanine(966)-N(2))-methyltransferase RsmD</fullName>
        <ecNumber evidence="3">2.1.1.171</ecNumber>
    </submittedName>
</protein>
<dbReference type="NCBIfam" id="TIGR00095">
    <property type="entry name" value="16S rRNA (guanine(966)-N(2))-methyltransferase RsmD"/>
    <property type="match status" value="1"/>
</dbReference>
<dbReference type="Pfam" id="PF03602">
    <property type="entry name" value="Cons_hypoth95"/>
    <property type="match status" value="1"/>
</dbReference>
<gene>
    <name evidence="3" type="primary">rsmD</name>
    <name evidence="3" type="ORF">HW115_14875</name>
</gene>
<dbReference type="EC" id="2.1.1.171" evidence="3"/>
<reference evidence="3 4" key="1">
    <citation type="submission" date="2020-07" db="EMBL/GenBank/DDBJ databases">
        <title>Roseicoccus Jingziensis gen. nov., sp. nov., isolated from coastal seawater.</title>
        <authorList>
            <person name="Feng X."/>
        </authorList>
    </citation>
    <scope>NUCLEOTIDE SEQUENCE [LARGE SCALE GENOMIC DNA]</scope>
    <source>
        <strain evidence="3 4">N1E253</strain>
    </source>
</reference>
<accession>A0A851GP54</accession>
<dbReference type="GO" id="GO:0052913">
    <property type="term" value="F:16S rRNA (guanine(966)-N(2))-methyltransferase activity"/>
    <property type="evidence" value="ECO:0007669"/>
    <property type="project" value="UniProtKB-EC"/>
</dbReference>
<evidence type="ECO:0000256" key="2">
    <source>
        <dbReference type="ARBA" id="ARBA00022679"/>
    </source>
</evidence>
<dbReference type="SUPFAM" id="SSF53335">
    <property type="entry name" value="S-adenosyl-L-methionine-dependent methyltransferases"/>
    <property type="match status" value="1"/>
</dbReference>
<dbReference type="EMBL" id="JACBAZ010000006">
    <property type="protein sequence ID" value="NWK56905.1"/>
    <property type="molecule type" value="Genomic_DNA"/>
</dbReference>
<dbReference type="PANTHER" id="PTHR43542:SF1">
    <property type="entry name" value="METHYLTRANSFERASE"/>
    <property type="match status" value="1"/>
</dbReference>
<evidence type="ECO:0000256" key="1">
    <source>
        <dbReference type="ARBA" id="ARBA00022603"/>
    </source>
</evidence>